<organism evidence="3 4">
    <name type="scientific">Schleiferia thermophila</name>
    <dbReference type="NCBI Taxonomy" id="884107"/>
    <lineage>
        <taxon>Bacteria</taxon>
        <taxon>Pseudomonadati</taxon>
        <taxon>Bacteroidota</taxon>
        <taxon>Flavobacteriia</taxon>
        <taxon>Flavobacteriales</taxon>
        <taxon>Schleiferiaceae</taxon>
        <taxon>Schleiferia</taxon>
    </lineage>
</organism>
<protein>
    <submittedName>
        <fullName evidence="3">Anti-sigma-K factor rskA</fullName>
    </submittedName>
</protein>
<dbReference type="InterPro" id="IPR018764">
    <property type="entry name" value="RskA_C"/>
</dbReference>
<dbReference type="GO" id="GO:0005886">
    <property type="term" value="C:plasma membrane"/>
    <property type="evidence" value="ECO:0007669"/>
    <property type="project" value="InterPro"/>
</dbReference>
<dbReference type="Proteomes" id="UP000253517">
    <property type="component" value="Unassembled WGS sequence"/>
</dbReference>
<evidence type="ECO:0000256" key="1">
    <source>
        <dbReference type="SAM" id="Phobius"/>
    </source>
</evidence>
<feature type="transmembrane region" description="Helical" evidence="1">
    <location>
        <begin position="105"/>
        <end position="125"/>
    </location>
</feature>
<dbReference type="GO" id="GO:0016989">
    <property type="term" value="F:sigma factor antagonist activity"/>
    <property type="evidence" value="ECO:0007669"/>
    <property type="project" value="TreeGrafter"/>
</dbReference>
<dbReference type="PANTHER" id="PTHR37461:SF1">
    <property type="entry name" value="ANTI-SIGMA-K FACTOR RSKA"/>
    <property type="match status" value="1"/>
</dbReference>
<accession>A0A369A6H2</accession>
<sequence>MNLKELIISSGILEDYALGSASETDAKGVECLARCYPEIQEEIFLIQNSLQRYAEQYKVNPPEGLKEKIWLSIQNDTAPTAQSAKPHFKGASGNLTAIMVKHKKWIAAASVLFVFTGLLLYSLYLHSQLKETNNRFALLETESKLYQKELQAQKEAYTLVRSQFDFLLDPFTEKVVLRGTSIQPEALATVYWNKNSQEVYVAINNLPQPPEDKQFQLWALVDGRPFDAGLIEEVSALNVQKMKSFKDADAFAITLEKKGGSQVPTLEAMYVIGTI</sequence>
<keyword evidence="1" id="KW-0812">Transmembrane</keyword>
<reference evidence="3 4" key="1">
    <citation type="submission" date="2018-07" db="EMBL/GenBank/DDBJ databases">
        <title>Genomic Encyclopedia of Type Strains, Phase IV (KMG-IV): sequencing the most valuable type-strain genomes for metagenomic binning, comparative biology and taxonomic classification.</title>
        <authorList>
            <person name="Goeker M."/>
        </authorList>
    </citation>
    <scope>NUCLEOTIDE SEQUENCE [LARGE SCALE GENOMIC DNA]</scope>
    <source>
        <strain evidence="3 4">DSM 21410</strain>
    </source>
</reference>
<evidence type="ECO:0000313" key="3">
    <source>
        <dbReference type="EMBL" id="RCX03677.1"/>
    </source>
</evidence>
<evidence type="ECO:0000313" key="4">
    <source>
        <dbReference type="Proteomes" id="UP000253517"/>
    </source>
</evidence>
<dbReference type="PANTHER" id="PTHR37461">
    <property type="entry name" value="ANTI-SIGMA-K FACTOR RSKA"/>
    <property type="match status" value="1"/>
</dbReference>
<keyword evidence="4" id="KW-1185">Reference proteome</keyword>
<evidence type="ECO:0000259" key="2">
    <source>
        <dbReference type="Pfam" id="PF10099"/>
    </source>
</evidence>
<dbReference type="AlphaFoldDB" id="A0A369A6H2"/>
<dbReference type="RefSeq" id="WP_114366089.1">
    <property type="nucleotide sequence ID" value="NZ_BHZF01000002.1"/>
</dbReference>
<comment type="caution">
    <text evidence="3">The sequence shown here is derived from an EMBL/GenBank/DDBJ whole genome shotgun (WGS) entry which is preliminary data.</text>
</comment>
<dbReference type="GO" id="GO:0006417">
    <property type="term" value="P:regulation of translation"/>
    <property type="evidence" value="ECO:0007669"/>
    <property type="project" value="TreeGrafter"/>
</dbReference>
<dbReference type="Pfam" id="PF10099">
    <property type="entry name" value="RskA_C"/>
    <property type="match status" value="1"/>
</dbReference>
<proteinExistence type="predicted"/>
<name>A0A369A6H2_9FLAO</name>
<gene>
    <name evidence="3" type="ORF">DES35_102128</name>
</gene>
<keyword evidence="1" id="KW-1133">Transmembrane helix</keyword>
<dbReference type="InterPro" id="IPR051474">
    <property type="entry name" value="Anti-sigma-K/W_factor"/>
</dbReference>
<dbReference type="EMBL" id="QPJS01000002">
    <property type="protein sequence ID" value="RCX03677.1"/>
    <property type="molecule type" value="Genomic_DNA"/>
</dbReference>
<keyword evidence="1" id="KW-0472">Membrane</keyword>
<feature type="domain" description="Anti-sigma K factor RskA C-terminal" evidence="2">
    <location>
        <begin position="107"/>
        <end position="265"/>
    </location>
</feature>